<feature type="non-terminal residue" evidence="2">
    <location>
        <position position="1"/>
    </location>
</feature>
<organism evidence="2 3">
    <name type="scientific">Colletotrichum musicola</name>
    <dbReference type="NCBI Taxonomy" id="2175873"/>
    <lineage>
        <taxon>Eukaryota</taxon>
        <taxon>Fungi</taxon>
        <taxon>Dikarya</taxon>
        <taxon>Ascomycota</taxon>
        <taxon>Pezizomycotina</taxon>
        <taxon>Sordariomycetes</taxon>
        <taxon>Hypocreomycetidae</taxon>
        <taxon>Glomerellales</taxon>
        <taxon>Glomerellaceae</taxon>
        <taxon>Colletotrichum</taxon>
        <taxon>Colletotrichum orchidearum species complex</taxon>
    </lineage>
</organism>
<proteinExistence type="predicted"/>
<sequence length="164" mass="17516">PAPSLPPSTARQAASDPDKGAARDDTEASAERVLAPDKALSTAGGKELARLTHRRLYGGGDDDNDDDDDDDAALVVRDEYLAWPDPEVLVINVIEVDADGGTYADGGTFANEVLLFSVDPTEYTGRRVLAVPRCCQKKKGTQDRRLINGQVAESDIEIQSCSQG</sequence>
<gene>
    <name evidence="2" type="ORF">CMUS01_08170</name>
</gene>
<dbReference type="Proteomes" id="UP000639643">
    <property type="component" value="Unassembled WGS sequence"/>
</dbReference>
<dbReference type="EMBL" id="WIGM01000311">
    <property type="protein sequence ID" value="KAF6829381.1"/>
    <property type="molecule type" value="Genomic_DNA"/>
</dbReference>
<evidence type="ECO:0000256" key="1">
    <source>
        <dbReference type="SAM" id="MobiDB-lite"/>
    </source>
</evidence>
<protein>
    <submittedName>
        <fullName evidence="2">Uncharacterized protein</fullName>
    </submittedName>
</protein>
<name>A0A8H6NEA8_9PEZI</name>
<comment type="caution">
    <text evidence="2">The sequence shown here is derived from an EMBL/GenBank/DDBJ whole genome shotgun (WGS) entry which is preliminary data.</text>
</comment>
<feature type="region of interest" description="Disordered" evidence="1">
    <location>
        <begin position="1"/>
        <end position="45"/>
    </location>
</feature>
<keyword evidence="3" id="KW-1185">Reference proteome</keyword>
<evidence type="ECO:0000313" key="3">
    <source>
        <dbReference type="Proteomes" id="UP000639643"/>
    </source>
</evidence>
<accession>A0A8H6NEA8</accession>
<reference evidence="2" key="1">
    <citation type="journal article" date="2020" name="Phytopathology">
        <title>Genome Sequence Resources of Colletotrichum truncatum, C. plurivorum, C. musicola, and C. sojae: Four Species Pathogenic to Soybean (Glycine max).</title>
        <authorList>
            <person name="Rogerio F."/>
            <person name="Boufleur T.R."/>
            <person name="Ciampi-Guillardi M."/>
            <person name="Sukno S.A."/>
            <person name="Thon M.R."/>
            <person name="Massola Junior N.S."/>
            <person name="Baroncelli R."/>
        </authorList>
    </citation>
    <scope>NUCLEOTIDE SEQUENCE</scope>
    <source>
        <strain evidence="2">LFN0074</strain>
    </source>
</reference>
<evidence type="ECO:0000313" key="2">
    <source>
        <dbReference type="EMBL" id="KAF6829381.1"/>
    </source>
</evidence>
<feature type="compositionally biased region" description="Basic and acidic residues" evidence="1">
    <location>
        <begin position="16"/>
        <end position="30"/>
    </location>
</feature>
<dbReference type="OrthoDB" id="4790633at2759"/>
<dbReference type="AlphaFoldDB" id="A0A8H6NEA8"/>